<comment type="caution">
    <text evidence="1">The sequence shown here is derived from an EMBL/GenBank/DDBJ whole genome shotgun (WGS) entry which is preliminary data.</text>
</comment>
<gene>
    <name evidence="1" type="ORF">LCGC14_2284500</name>
</gene>
<accession>A0A0F9CSX8</accession>
<name>A0A0F9CSX8_9ZZZZ</name>
<organism evidence="1">
    <name type="scientific">marine sediment metagenome</name>
    <dbReference type="NCBI Taxonomy" id="412755"/>
    <lineage>
        <taxon>unclassified sequences</taxon>
        <taxon>metagenomes</taxon>
        <taxon>ecological metagenomes</taxon>
    </lineage>
</organism>
<sequence length="85" mass="8845">MKRFALLFALTLALAVPASAGKTIPSLLTAGCATAEKAEEKKGDFSLLAPPAKVVWAGVKASAWTVKKSAKGAAFVVKKLGHFLF</sequence>
<evidence type="ECO:0000313" key="1">
    <source>
        <dbReference type="EMBL" id="KKL52533.1"/>
    </source>
</evidence>
<dbReference type="EMBL" id="LAZR01031858">
    <property type="protein sequence ID" value="KKL52533.1"/>
    <property type="molecule type" value="Genomic_DNA"/>
</dbReference>
<proteinExistence type="predicted"/>
<reference evidence="1" key="1">
    <citation type="journal article" date="2015" name="Nature">
        <title>Complex archaea that bridge the gap between prokaryotes and eukaryotes.</title>
        <authorList>
            <person name="Spang A."/>
            <person name="Saw J.H."/>
            <person name="Jorgensen S.L."/>
            <person name="Zaremba-Niedzwiedzka K."/>
            <person name="Martijn J."/>
            <person name="Lind A.E."/>
            <person name="van Eijk R."/>
            <person name="Schleper C."/>
            <person name="Guy L."/>
            <person name="Ettema T.J."/>
        </authorList>
    </citation>
    <scope>NUCLEOTIDE SEQUENCE</scope>
</reference>
<protein>
    <submittedName>
        <fullName evidence="1">Uncharacterized protein</fullName>
    </submittedName>
</protein>
<dbReference type="AlphaFoldDB" id="A0A0F9CSX8"/>